<dbReference type="InterPro" id="IPR004607">
    <property type="entry name" value="GART"/>
</dbReference>
<proteinExistence type="inferred from homology"/>
<dbReference type="UniPathway" id="UPA00074">
    <property type="reaction ID" value="UER00126"/>
</dbReference>
<organism evidence="8 9">
    <name type="scientific">Porphyromonas crevioricanis JCM 15906</name>
    <dbReference type="NCBI Taxonomy" id="1305617"/>
    <lineage>
        <taxon>Bacteria</taxon>
        <taxon>Pseudomonadati</taxon>
        <taxon>Bacteroidota</taxon>
        <taxon>Bacteroidia</taxon>
        <taxon>Bacteroidales</taxon>
        <taxon>Porphyromonadaceae</taxon>
        <taxon>Porphyromonas</taxon>
    </lineage>
</organism>
<dbReference type="SUPFAM" id="SSF53328">
    <property type="entry name" value="Formyltransferase"/>
    <property type="match status" value="1"/>
</dbReference>
<evidence type="ECO:0000256" key="3">
    <source>
        <dbReference type="ARBA" id="ARBA00022755"/>
    </source>
</evidence>
<comment type="caution">
    <text evidence="8">The sequence shown here is derived from an EMBL/GenBank/DDBJ whole genome shotgun (WGS) entry which is preliminary data.</text>
</comment>
<dbReference type="EC" id="2.1.2.2" evidence="6"/>
<dbReference type="PROSITE" id="PS00373">
    <property type="entry name" value="GART"/>
    <property type="match status" value="1"/>
</dbReference>
<dbReference type="InterPro" id="IPR036477">
    <property type="entry name" value="Formyl_transf_N_sf"/>
</dbReference>
<feature type="binding site" evidence="6">
    <location>
        <position position="118"/>
    </location>
    <ligand>
        <name>(6R)-10-formyltetrahydrofolate</name>
        <dbReference type="ChEBI" id="CHEBI:195366"/>
    </ligand>
</feature>
<dbReference type="GO" id="GO:0005829">
    <property type="term" value="C:cytosol"/>
    <property type="evidence" value="ECO:0007669"/>
    <property type="project" value="TreeGrafter"/>
</dbReference>
<evidence type="ECO:0000256" key="4">
    <source>
        <dbReference type="ARBA" id="ARBA00038440"/>
    </source>
</evidence>
<keyword evidence="3 6" id="KW-0658">Purine biosynthesis</keyword>
<keyword evidence="2 6" id="KW-0808">Transferase</keyword>
<evidence type="ECO:0000313" key="8">
    <source>
        <dbReference type="EMBL" id="GAD06387.1"/>
    </source>
</evidence>
<comment type="caution">
    <text evidence="6">Lacks conserved residue(s) required for the propagation of feature annotation.</text>
</comment>
<dbReference type="GO" id="GO:0004644">
    <property type="term" value="F:phosphoribosylglycinamide formyltransferase activity"/>
    <property type="evidence" value="ECO:0007669"/>
    <property type="project" value="UniProtKB-UniRule"/>
</dbReference>
<dbReference type="HAMAP" id="MF_01930">
    <property type="entry name" value="PurN"/>
    <property type="match status" value="1"/>
</dbReference>
<feature type="active site" description="Proton donor" evidence="6">
    <location>
        <position position="120"/>
    </location>
</feature>
<reference evidence="9" key="1">
    <citation type="journal article" date="2013" name="Genome">
        <title>Draft Genome Sequences of Porphyromonas crevioricanis JCM 15906T and Porphyromonas cansulci JCM 13913T Isolated from a Canine Oral Cavity.</title>
        <authorList>
            <person name="Sakamoto M."/>
            <person name="Tanaka N."/>
            <person name="Shiwa Y."/>
            <person name="Yoshikawa H."/>
            <person name="Ohkuma M."/>
        </authorList>
    </citation>
    <scope>NUCLEOTIDE SEQUENCE [LARGE SCALE GENOMIC DNA]</scope>
    <source>
        <strain evidence="9">JCM 15906</strain>
    </source>
</reference>
<feature type="site" description="Raises pKa of active site His" evidence="6">
    <location>
        <position position="161"/>
    </location>
</feature>
<evidence type="ECO:0000256" key="2">
    <source>
        <dbReference type="ARBA" id="ARBA00022679"/>
    </source>
</evidence>
<evidence type="ECO:0000256" key="1">
    <source>
        <dbReference type="ARBA" id="ARBA00005054"/>
    </source>
</evidence>
<dbReference type="InterPro" id="IPR002376">
    <property type="entry name" value="Formyl_transf_N"/>
</dbReference>
<dbReference type="Proteomes" id="UP000018031">
    <property type="component" value="Unassembled WGS sequence"/>
</dbReference>
<dbReference type="PANTHER" id="PTHR43369:SF2">
    <property type="entry name" value="PHOSPHORIBOSYLGLYCINAMIDE FORMYLTRANSFERASE"/>
    <property type="match status" value="1"/>
</dbReference>
<comment type="catalytic activity">
    <reaction evidence="5 6">
        <text>N(1)-(5-phospho-beta-D-ribosyl)glycinamide + (6R)-10-formyltetrahydrofolate = N(2)-formyl-N(1)-(5-phospho-beta-D-ribosyl)glycinamide + (6S)-5,6,7,8-tetrahydrofolate + H(+)</text>
        <dbReference type="Rhea" id="RHEA:15053"/>
        <dbReference type="ChEBI" id="CHEBI:15378"/>
        <dbReference type="ChEBI" id="CHEBI:57453"/>
        <dbReference type="ChEBI" id="CHEBI:143788"/>
        <dbReference type="ChEBI" id="CHEBI:147286"/>
        <dbReference type="ChEBI" id="CHEBI:195366"/>
        <dbReference type="EC" id="2.1.2.2"/>
    </reaction>
</comment>
<dbReference type="PANTHER" id="PTHR43369">
    <property type="entry name" value="PHOSPHORIBOSYLGLYCINAMIDE FORMYLTRANSFERASE"/>
    <property type="match status" value="1"/>
</dbReference>
<protein>
    <recommendedName>
        <fullName evidence="6">Phosphoribosylglycinamide formyltransferase</fullName>
        <ecNumber evidence="6">2.1.2.2</ecNumber>
    </recommendedName>
    <alternativeName>
        <fullName evidence="6">5'-phosphoribosylglycinamide transformylase</fullName>
    </alternativeName>
    <alternativeName>
        <fullName evidence="6">GAR transformylase</fullName>
        <shortName evidence="6">GART</shortName>
    </alternativeName>
</protein>
<name>T1CRA8_9PORP</name>
<dbReference type="GO" id="GO:0006189">
    <property type="term" value="P:'de novo' IMP biosynthetic process"/>
    <property type="evidence" value="ECO:0007669"/>
    <property type="project" value="UniProtKB-UniRule"/>
</dbReference>
<feature type="binding site" evidence="6">
    <location>
        <begin position="28"/>
        <end position="30"/>
    </location>
    <ligand>
        <name>N(1)-(5-phospho-beta-D-ribosyl)glycinamide</name>
        <dbReference type="ChEBI" id="CHEBI:143788"/>
    </ligand>
</feature>
<dbReference type="EMBL" id="BAOU01000078">
    <property type="protein sequence ID" value="GAD06387.1"/>
    <property type="molecule type" value="Genomic_DNA"/>
</dbReference>
<comment type="similarity">
    <text evidence="4 6">Belongs to the GART family.</text>
</comment>
<gene>
    <name evidence="6" type="primary">purN</name>
    <name evidence="8" type="ORF">PORCRE_2120</name>
</gene>
<reference evidence="8 9" key="2">
    <citation type="journal article" date="2013" name="Genome Announc.">
        <title>Draft Genome Sequences of Porphyromonas crevioricanis JCM 15906T and Porphyromonas cansulci JCM 13913T Isolated from a Canine Oral Cavity.</title>
        <authorList>
            <person name="Sakamoto M."/>
            <person name="Tanaka N."/>
            <person name="Shiwa Y."/>
            <person name="Yoshikawa H."/>
            <person name="Ohkuma M."/>
        </authorList>
    </citation>
    <scope>NUCLEOTIDE SEQUENCE [LARGE SCALE GENOMIC DNA]</scope>
    <source>
        <strain evidence="8 9">JCM 15906</strain>
    </source>
</reference>
<accession>T1CRA8</accession>
<sequence>MHKPKKDVHIKKNKILMMNIAIFASGEGTNAERICNFFAVSKTVRIVGIVCNRAQAGVYDRAKRLGVEIVHISREKLLEGGQALDLLHKWKTDLIVLAGYMCPITAPYLEAFPNKILNIHPALLPKYGGKGMYGEHVHRAVIAAGETVSGISVHLVDDHYDHGRTLCQASCPVLSGDTVESLAARIHRLEHRYYPICIEQYIEELQQMQ</sequence>
<dbReference type="AlphaFoldDB" id="T1CRA8"/>
<dbReference type="Gene3D" id="3.40.50.170">
    <property type="entry name" value="Formyl transferase, N-terminal domain"/>
    <property type="match status" value="1"/>
</dbReference>
<evidence type="ECO:0000256" key="6">
    <source>
        <dbReference type="HAMAP-Rule" id="MF_01930"/>
    </source>
</evidence>
<evidence type="ECO:0000256" key="5">
    <source>
        <dbReference type="ARBA" id="ARBA00047664"/>
    </source>
</evidence>
<comment type="function">
    <text evidence="6">Catalyzes the transfer of a formyl group from 10-formyltetrahydrofolate to 5-phospho-ribosyl-glycinamide (GAR), producing 5-phospho-ribosyl-N-formylglycinamide (FGAR) and tetrahydrofolate.</text>
</comment>
<evidence type="ECO:0000313" key="9">
    <source>
        <dbReference type="Proteomes" id="UP000018031"/>
    </source>
</evidence>
<feature type="binding site" evidence="6">
    <location>
        <position position="74"/>
    </location>
    <ligand>
        <name>(6R)-10-formyltetrahydrofolate</name>
        <dbReference type="ChEBI" id="CHEBI:195366"/>
    </ligand>
</feature>
<evidence type="ECO:0000259" key="7">
    <source>
        <dbReference type="Pfam" id="PF00551"/>
    </source>
</evidence>
<dbReference type="InterPro" id="IPR001555">
    <property type="entry name" value="GART_AS"/>
</dbReference>
<feature type="domain" description="Formyl transferase N-terminal" evidence="7">
    <location>
        <begin position="18"/>
        <end position="195"/>
    </location>
</feature>
<comment type="pathway">
    <text evidence="1 6">Purine metabolism; IMP biosynthesis via de novo pathway; N(2)-formyl-N(1)-(5-phospho-D-ribosyl)glycinamide from N(1)-(5-phospho-D-ribosyl)glycinamide (10-formyl THF route): step 1/1.</text>
</comment>
<dbReference type="CDD" id="cd08645">
    <property type="entry name" value="FMT_core_GART"/>
    <property type="match status" value="1"/>
</dbReference>
<dbReference type="Pfam" id="PF00551">
    <property type="entry name" value="Formyl_trans_N"/>
    <property type="match status" value="1"/>
</dbReference>